<reference evidence="1 2" key="1">
    <citation type="journal article" date="2004" name="Science">
        <title>A predator unmasked: life cycle of Bdellovibrio bacteriovorus from a genomic perspective.</title>
        <authorList>
            <person name="Rendulic S."/>
            <person name="Jagtap P."/>
            <person name="Rosinus A."/>
            <person name="Eppinger M."/>
            <person name="Baar C."/>
            <person name="Lanz C."/>
            <person name="Keller H."/>
            <person name="Lambert C."/>
            <person name="Evans K.J."/>
            <person name="Goesmann A."/>
            <person name="Meyer F."/>
            <person name="Sockett R.E."/>
            <person name="Schuster S.C."/>
        </authorList>
    </citation>
    <scope>NUCLEOTIDE SEQUENCE [LARGE SCALE GENOMIC DNA]</scope>
    <source>
        <strain evidence="2">ATCC 15356 / DSM 50701 / NCIMB 9529 / HD100</strain>
    </source>
</reference>
<dbReference type="EMBL" id="BX842656">
    <property type="protein sequence ID" value="CAE81037.1"/>
    <property type="molecule type" value="Genomic_DNA"/>
</dbReference>
<dbReference type="Proteomes" id="UP000008080">
    <property type="component" value="Chromosome"/>
</dbReference>
<keyword evidence="2" id="KW-1185">Reference proteome</keyword>
<evidence type="ECO:0000313" key="1">
    <source>
        <dbReference type="EMBL" id="CAE81037.1"/>
    </source>
</evidence>
<dbReference type="HOGENOM" id="CLU_862397_0_0_7"/>
<dbReference type="AlphaFoldDB" id="Q6MH90"/>
<proteinExistence type="predicted"/>
<gene>
    <name evidence="1" type="ordered locus">Bd3664</name>
</gene>
<organism evidence="1 2">
    <name type="scientific">Bdellovibrio bacteriovorus (strain ATCC 15356 / DSM 50701 / NCIMB 9529 / HD100)</name>
    <dbReference type="NCBI Taxonomy" id="264462"/>
    <lineage>
        <taxon>Bacteria</taxon>
        <taxon>Pseudomonadati</taxon>
        <taxon>Bdellovibrionota</taxon>
        <taxon>Bdellovibrionia</taxon>
        <taxon>Bdellovibrionales</taxon>
        <taxon>Pseudobdellovibrionaceae</taxon>
        <taxon>Bdellovibrio</taxon>
    </lineage>
</organism>
<accession>Q6MH90</accession>
<dbReference type="STRING" id="264462.Bd3664"/>
<name>Q6MH90_BDEBA</name>
<evidence type="ECO:0000313" key="2">
    <source>
        <dbReference type="Proteomes" id="UP000008080"/>
    </source>
</evidence>
<sequence>MLKILITFSIFMLALQPCWGGPLGTIPKIEEDNLRLLFDFRSDLWTSPYTYKDSPVRIMSTDVLVPLYKSETWSASARIFDESLQLGRAQFHLGEQHVFVGTALQNQGLGLGVRKVFASGSMMSVFASYATASDVPWGAPRNDYFDGTISYRMVTGRDFHWIFAVNQSDNRGIYNGMPYPFIGVVQDIWPGFRFSVGLPFLMLEWGAAEEWVTNFSLTPFGVRLGTSKVMDHGFVFQAKTALTVRSYMFDTRKDDADRLYYQEIFAEGALKKFVTPETGVSFALGAAVDRRLYESERIYVPNSKVTTIKNDFYGRLGVEFRL</sequence>
<dbReference type="KEGG" id="bba:Bd3664"/>
<protein>
    <submittedName>
        <fullName evidence="1">Uncharacterized protein</fullName>
    </submittedName>
</protein>